<dbReference type="GO" id="GO:0005890">
    <property type="term" value="C:sodium:potassium-exchanging ATPase complex"/>
    <property type="evidence" value="ECO:0007669"/>
    <property type="project" value="InterPro"/>
</dbReference>
<dbReference type="GO" id="GO:0006883">
    <property type="term" value="P:intracellular sodium ion homeostasis"/>
    <property type="evidence" value="ECO:0007669"/>
    <property type="project" value="TreeGrafter"/>
</dbReference>
<reference evidence="7" key="1">
    <citation type="submission" date="2021-02" db="EMBL/GenBank/DDBJ databases">
        <authorList>
            <person name="Nowell W R."/>
        </authorList>
    </citation>
    <scope>NUCLEOTIDE SEQUENCE</scope>
</reference>
<dbReference type="GO" id="GO:0036376">
    <property type="term" value="P:sodium ion export across plasma membrane"/>
    <property type="evidence" value="ECO:0007669"/>
    <property type="project" value="TreeGrafter"/>
</dbReference>
<proteinExistence type="inferred from homology"/>
<dbReference type="GO" id="GO:0001671">
    <property type="term" value="F:ATPase activator activity"/>
    <property type="evidence" value="ECO:0007669"/>
    <property type="project" value="TreeGrafter"/>
</dbReference>
<evidence type="ECO:0000256" key="2">
    <source>
        <dbReference type="ARBA" id="ARBA00005876"/>
    </source>
</evidence>
<comment type="caution">
    <text evidence="7">The sequence shown here is derived from an EMBL/GenBank/DDBJ whole genome shotgun (WGS) entry which is preliminary data.</text>
</comment>
<evidence type="ECO:0000256" key="4">
    <source>
        <dbReference type="ARBA" id="ARBA00022968"/>
    </source>
</evidence>
<dbReference type="PANTHER" id="PTHR11523">
    <property type="entry name" value="SODIUM/POTASSIUM-DEPENDENT ATPASE BETA SUBUNIT"/>
    <property type="match status" value="1"/>
</dbReference>
<evidence type="ECO:0000256" key="5">
    <source>
        <dbReference type="ARBA" id="ARBA00022989"/>
    </source>
</evidence>
<accession>A0A815JFN4</accession>
<dbReference type="Proteomes" id="UP000663864">
    <property type="component" value="Unassembled WGS sequence"/>
</dbReference>
<dbReference type="EMBL" id="CAJNOT010003399">
    <property type="protein sequence ID" value="CAF1381426.1"/>
    <property type="molecule type" value="Genomic_DNA"/>
</dbReference>
<gene>
    <name evidence="7" type="ORF">ZHD862_LOCUS32138</name>
</gene>
<evidence type="ECO:0000256" key="3">
    <source>
        <dbReference type="ARBA" id="ARBA00022692"/>
    </source>
</evidence>
<dbReference type="GO" id="GO:0030007">
    <property type="term" value="P:intracellular potassium ion homeostasis"/>
    <property type="evidence" value="ECO:0007669"/>
    <property type="project" value="TreeGrafter"/>
</dbReference>
<dbReference type="InterPro" id="IPR038702">
    <property type="entry name" value="Na/K_ATPase_sub_beta_sf"/>
</dbReference>
<sequence length="160" mass="18424">MLSRNGLDPYVKSLNQYLRGKSCVLVKMNKIVDFVPTQGYVSEDEHAFKSAQCRSSSNAIAYPADVDNIKNITYIPENGHDNNCSSLETKWFPYEDKKERQDVYQAPYVWVQFNQVKPNVLINVVCRVFDANINFDKKSSRALTRFQIYIKDIPKSILSS</sequence>
<dbReference type="Pfam" id="PF00287">
    <property type="entry name" value="Na_K-ATPase"/>
    <property type="match status" value="1"/>
</dbReference>
<evidence type="ECO:0000313" key="8">
    <source>
        <dbReference type="Proteomes" id="UP000663864"/>
    </source>
</evidence>
<evidence type="ECO:0000256" key="6">
    <source>
        <dbReference type="ARBA" id="ARBA00023136"/>
    </source>
</evidence>
<keyword evidence="3" id="KW-0812">Transmembrane</keyword>
<keyword evidence="5" id="KW-1133">Transmembrane helix</keyword>
<protein>
    <submittedName>
        <fullName evidence="7">Uncharacterized protein</fullName>
    </submittedName>
</protein>
<dbReference type="InterPro" id="IPR000402">
    <property type="entry name" value="Na/K_ATPase_sub_beta"/>
</dbReference>
<evidence type="ECO:0000256" key="1">
    <source>
        <dbReference type="ARBA" id="ARBA00004606"/>
    </source>
</evidence>
<comment type="subcellular location">
    <subcellularLocation>
        <location evidence="1">Membrane</location>
        <topology evidence="1">Single-pass type II membrane protein</topology>
    </subcellularLocation>
</comment>
<keyword evidence="4" id="KW-0735">Signal-anchor</keyword>
<comment type="similarity">
    <text evidence="2">Belongs to the X(+)/potassium ATPases subunit beta family.</text>
</comment>
<organism evidence="7 8">
    <name type="scientific">Rotaria sordida</name>
    <dbReference type="NCBI Taxonomy" id="392033"/>
    <lineage>
        <taxon>Eukaryota</taxon>
        <taxon>Metazoa</taxon>
        <taxon>Spiralia</taxon>
        <taxon>Gnathifera</taxon>
        <taxon>Rotifera</taxon>
        <taxon>Eurotatoria</taxon>
        <taxon>Bdelloidea</taxon>
        <taxon>Philodinida</taxon>
        <taxon>Philodinidae</taxon>
        <taxon>Rotaria</taxon>
    </lineage>
</organism>
<dbReference type="PANTHER" id="PTHR11523:SF28">
    <property type="entry name" value="NA_K-ATPASE BETA SUBUNIT ISOFORM 4-RELATED"/>
    <property type="match status" value="1"/>
</dbReference>
<dbReference type="GO" id="GO:1990573">
    <property type="term" value="P:potassium ion import across plasma membrane"/>
    <property type="evidence" value="ECO:0007669"/>
    <property type="project" value="TreeGrafter"/>
</dbReference>
<dbReference type="AlphaFoldDB" id="A0A815JFN4"/>
<dbReference type="Gene3D" id="2.60.40.1660">
    <property type="entry name" value="Na, k-atpase alpha subunit"/>
    <property type="match status" value="1"/>
</dbReference>
<keyword evidence="6" id="KW-0472">Membrane</keyword>
<name>A0A815JFN4_9BILA</name>
<evidence type="ECO:0000313" key="7">
    <source>
        <dbReference type="EMBL" id="CAF1381426.1"/>
    </source>
</evidence>